<name>A0ABS1HK21_9BACT</name>
<protein>
    <recommendedName>
        <fullName evidence="3">OmpA-like domain-containing protein</fullName>
    </recommendedName>
</protein>
<gene>
    <name evidence="1" type="ORF">JIV24_11845</name>
</gene>
<dbReference type="EMBL" id="JAENRR010000026">
    <property type="protein sequence ID" value="MBK3518028.1"/>
    <property type="molecule type" value="Genomic_DNA"/>
</dbReference>
<dbReference type="RefSeq" id="WP_200465257.1">
    <property type="nucleotide sequence ID" value="NZ_JAENRR010000026.1"/>
</dbReference>
<evidence type="ECO:0000313" key="2">
    <source>
        <dbReference type="Proteomes" id="UP000605676"/>
    </source>
</evidence>
<organism evidence="1 2">
    <name type="scientific">Carboxylicivirga marina</name>
    <dbReference type="NCBI Taxonomy" id="2800988"/>
    <lineage>
        <taxon>Bacteria</taxon>
        <taxon>Pseudomonadati</taxon>
        <taxon>Bacteroidota</taxon>
        <taxon>Bacteroidia</taxon>
        <taxon>Marinilabiliales</taxon>
        <taxon>Marinilabiliaceae</taxon>
        <taxon>Carboxylicivirga</taxon>
    </lineage>
</organism>
<evidence type="ECO:0008006" key="3">
    <source>
        <dbReference type="Google" id="ProtNLM"/>
    </source>
</evidence>
<dbReference type="Proteomes" id="UP000605676">
    <property type="component" value="Unassembled WGS sequence"/>
</dbReference>
<comment type="caution">
    <text evidence="1">The sequence shown here is derived from an EMBL/GenBank/DDBJ whole genome shotgun (WGS) entry which is preliminary data.</text>
</comment>
<proteinExistence type="predicted"/>
<evidence type="ECO:0000313" key="1">
    <source>
        <dbReference type="EMBL" id="MBK3518028.1"/>
    </source>
</evidence>
<sequence>MVKLRCFIFIIGLFILSPLISQEYFDIKTPGSKYNTKCKDCIEIFRNMPDEIQFGIRRDYESNELYFFVTNREWFEQMFKKATDGIAIDIVNKNRYDCSVEILEERTIIRGDLQRPIYLKELTSNMIPTQDNRVIIKVGKVPDKFLSEDIEFNLLILKKKYLCYYNSFVDLQTYRWDLLEMGMFLDTLTYKSRFNQTISKQEQYILSHKSLRFEIPFAKNKSSYSQEDIKPLYDSLSLTNYNVKKITIRAYSSIEGKTDRNNELQKQRAESIVTALQKFQEPEIINEVNVSENWVEFLNDITYSSYSYLSELSKKEIKEKLNDKSILNALEPYLASHRKAVVVLELQKKNKYNDISAEGLVGIFQKSLSEQNLEQAIEIQNSLFDRVINQQLPATYIDKLEIPRKSEYGSLLNKNTVFKYMINNVGVYDALLELNKLADLLPKDGHIKYNIAALKFKIWVLGEQAIEPAEFKKEINSLKVGSKN</sequence>
<keyword evidence="2" id="KW-1185">Reference proteome</keyword>
<accession>A0ABS1HK21</accession>
<reference evidence="1 2" key="1">
    <citation type="submission" date="2021-01" db="EMBL/GenBank/DDBJ databases">
        <title>Carboxyliciviraga sp.nov., isolated from coastal sediments.</title>
        <authorList>
            <person name="Lu D."/>
            <person name="Zhang T."/>
        </authorList>
    </citation>
    <scope>NUCLEOTIDE SEQUENCE [LARGE SCALE GENOMIC DNA]</scope>
    <source>
        <strain evidence="1 2">N1Y132</strain>
    </source>
</reference>